<dbReference type="SUPFAM" id="SSF46785">
    <property type="entry name" value="Winged helix' DNA-binding domain"/>
    <property type="match status" value="1"/>
</dbReference>
<keyword evidence="5" id="KW-0238">DNA-binding</keyword>
<keyword evidence="7" id="KW-0539">Nucleus</keyword>
<name>A0AAV5UWM3_9BILA</name>
<keyword evidence="12" id="KW-1185">Reference proteome</keyword>
<feature type="non-terminal residue" evidence="11">
    <location>
        <position position="1"/>
    </location>
</feature>
<reference evidence="11" key="1">
    <citation type="submission" date="2023-10" db="EMBL/GenBank/DDBJ databases">
        <title>Genome assembly of Pristionchus species.</title>
        <authorList>
            <person name="Yoshida K."/>
            <person name="Sommer R.J."/>
        </authorList>
    </citation>
    <scope>NUCLEOTIDE SEQUENCE</scope>
    <source>
        <strain evidence="11">RS5133</strain>
    </source>
</reference>
<evidence type="ECO:0000313" key="12">
    <source>
        <dbReference type="Proteomes" id="UP001432322"/>
    </source>
</evidence>
<comment type="similarity">
    <text evidence="2">Belongs to the TFIIF beta subunit family.</text>
</comment>
<gene>
    <name evidence="11" type="ORF">PFISCL1PPCAC_2036</name>
</gene>
<organism evidence="11 12">
    <name type="scientific">Pristionchus fissidentatus</name>
    <dbReference type="NCBI Taxonomy" id="1538716"/>
    <lineage>
        <taxon>Eukaryota</taxon>
        <taxon>Metazoa</taxon>
        <taxon>Ecdysozoa</taxon>
        <taxon>Nematoda</taxon>
        <taxon>Chromadorea</taxon>
        <taxon>Rhabditida</taxon>
        <taxon>Rhabditina</taxon>
        <taxon>Diplogasteromorpha</taxon>
        <taxon>Diplogasteroidea</taxon>
        <taxon>Neodiplogasteridae</taxon>
        <taxon>Pristionchus</taxon>
    </lineage>
</organism>
<dbReference type="InterPro" id="IPR040450">
    <property type="entry name" value="TFIIF_beta_HTH"/>
</dbReference>
<dbReference type="InterPro" id="IPR003196">
    <property type="entry name" value="TFIIF_beta"/>
</dbReference>
<dbReference type="Pfam" id="PF02270">
    <property type="entry name" value="TFIIF_beta"/>
    <property type="match status" value="1"/>
</dbReference>
<evidence type="ECO:0000256" key="1">
    <source>
        <dbReference type="ARBA" id="ARBA00004123"/>
    </source>
</evidence>
<evidence type="ECO:0000256" key="5">
    <source>
        <dbReference type="ARBA" id="ARBA00023125"/>
    </source>
</evidence>
<dbReference type="AlphaFoldDB" id="A0AAV5UWM3"/>
<comment type="caution">
    <text evidence="11">The sequence shown here is derived from an EMBL/GenBank/DDBJ whole genome shotgun (WGS) entry which is preliminary data.</text>
</comment>
<dbReference type="PANTHER" id="PTHR10445:SF0">
    <property type="entry name" value="GENERAL TRANSCRIPTION FACTOR IIF SUBUNIT 2"/>
    <property type="match status" value="1"/>
</dbReference>
<feature type="domain" description="TFIIF beta subunit HTH" evidence="9">
    <location>
        <begin position="203"/>
        <end position="267"/>
    </location>
</feature>
<dbReference type="GO" id="GO:0006367">
    <property type="term" value="P:transcription initiation at RNA polymerase II promoter"/>
    <property type="evidence" value="ECO:0007669"/>
    <property type="project" value="InterPro"/>
</dbReference>
<feature type="domain" description="TFIIF beta subunit N-terminal" evidence="10">
    <location>
        <begin position="33"/>
        <end position="119"/>
    </location>
</feature>
<evidence type="ECO:0000256" key="3">
    <source>
        <dbReference type="ARBA" id="ARBA00020815"/>
    </source>
</evidence>
<dbReference type="Proteomes" id="UP001432322">
    <property type="component" value="Unassembled WGS sequence"/>
</dbReference>
<dbReference type="InterPro" id="IPR040504">
    <property type="entry name" value="TFIIF_beta_N"/>
</dbReference>
<accession>A0AAV5UWM3</accession>
<dbReference type="EMBL" id="BTSY01000001">
    <property type="protein sequence ID" value="GMT10739.1"/>
    <property type="molecule type" value="Genomic_DNA"/>
</dbReference>
<dbReference type="InterPro" id="IPR011039">
    <property type="entry name" value="TFIIF_interaction"/>
</dbReference>
<dbReference type="Gene3D" id="1.10.10.10">
    <property type="entry name" value="Winged helix-like DNA-binding domain superfamily/Winged helix DNA-binding domain"/>
    <property type="match status" value="1"/>
</dbReference>
<dbReference type="InterPro" id="IPR036388">
    <property type="entry name" value="WH-like_DNA-bd_sf"/>
</dbReference>
<dbReference type="PIRSF" id="PIRSF015849">
    <property type="entry name" value="TFIIF-beta"/>
    <property type="match status" value="1"/>
</dbReference>
<evidence type="ECO:0000313" key="11">
    <source>
        <dbReference type="EMBL" id="GMT10739.1"/>
    </source>
</evidence>
<dbReference type="GO" id="GO:0006368">
    <property type="term" value="P:transcription elongation by RNA polymerase II"/>
    <property type="evidence" value="ECO:0007669"/>
    <property type="project" value="UniProtKB-ARBA"/>
</dbReference>
<evidence type="ECO:0000259" key="9">
    <source>
        <dbReference type="Pfam" id="PF02270"/>
    </source>
</evidence>
<keyword evidence="4" id="KW-0805">Transcription regulation</keyword>
<proteinExistence type="inferred from homology"/>
<dbReference type="SUPFAM" id="SSF50916">
    <property type="entry name" value="Rap30/74 interaction domains"/>
    <property type="match status" value="1"/>
</dbReference>
<dbReference type="Pfam" id="PF17683">
    <property type="entry name" value="TFIIF_beta_N"/>
    <property type="match status" value="1"/>
</dbReference>
<dbReference type="GO" id="GO:0005674">
    <property type="term" value="C:transcription factor TFIIF complex"/>
    <property type="evidence" value="ECO:0007669"/>
    <property type="project" value="InterPro"/>
</dbReference>
<evidence type="ECO:0000256" key="2">
    <source>
        <dbReference type="ARBA" id="ARBA00009543"/>
    </source>
</evidence>
<evidence type="ECO:0000256" key="7">
    <source>
        <dbReference type="ARBA" id="ARBA00023242"/>
    </source>
</evidence>
<dbReference type="CDD" id="cd07980">
    <property type="entry name" value="TFIIF_beta"/>
    <property type="match status" value="1"/>
</dbReference>
<evidence type="ECO:0000259" key="10">
    <source>
        <dbReference type="Pfam" id="PF17683"/>
    </source>
</evidence>
<dbReference type="FunFam" id="1.10.10.10:FF:000035">
    <property type="entry name" value="General transcription factor IIF subunit 2"/>
    <property type="match status" value="1"/>
</dbReference>
<dbReference type="InterPro" id="IPR036390">
    <property type="entry name" value="WH_DNA-bd_sf"/>
</dbReference>
<evidence type="ECO:0000256" key="4">
    <source>
        <dbReference type="ARBA" id="ARBA00023015"/>
    </source>
</evidence>
<comment type="subcellular location">
    <subcellularLocation>
        <location evidence="1">Nucleus</location>
    </subcellularLocation>
</comment>
<evidence type="ECO:0000256" key="6">
    <source>
        <dbReference type="ARBA" id="ARBA00023163"/>
    </source>
</evidence>
<dbReference type="GO" id="GO:0003677">
    <property type="term" value="F:DNA binding"/>
    <property type="evidence" value="ECO:0007669"/>
    <property type="project" value="UniProtKB-KW"/>
</dbReference>
<evidence type="ECO:0000256" key="8">
    <source>
        <dbReference type="ARBA" id="ARBA00033388"/>
    </source>
</evidence>
<sequence>TFIRNLLLSYRSLSQMSSRKRSRDEVDCDGAKRGVWLVKVPKYLSDIWEANAGSDVGRLNIAAASNGKTVVKLKNRPNLTMPENMEGATAKGGSIPEEHSFIIGDIVNQTMVVLGEDKSGLNEDINIRTGSLALEGRVVKRAECRPPDSLAYLKMKIGHIEKSGQPKRHIQTIDKAAVKFKPVAMHDEDMMRIKQKKDGIKTVRMDKDVLRQNIFMAFEKHEYYRLQDLQQLLNQPASYVKEILQEIAVYNAQPPHKSMWNLKPEYRNYST</sequence>
<dbReference type="PANTHER" id="PTHR10445">
    <property type="entry name" value="GENERAL TRANSCRIPTION FACTOR IIF SUBUNIT 2"/>
    <property type="match status" value="1"/>
</dbReference>
<keyword evidence="6" id="KW-0804">Transcription</keyword>
<protein>
    <recommendedName>
        <fullName evidence="3">General transcription factor IIF subunit 2</fullName>
    </recommendedName>
    <alternativeName>
        <fullName evidence="8">Transcription initiation factor IIF subunit beta</fullName>
    </alternativeName>
</protein>